<evidence type="ECO:0000259" key="2">
    <source>
        <dbReference type="PROSITE" id="PS50531"/>
    </source>
</evidence>
<dbReference type="InterPro" id="IPR047951">
    <property type="entry name" value="Transpos_ISL3"/>
</dbReference>
<keyword evidence="4" id="KW-1185">Reference proteome</keyword>
<feature type="region of interest" description="Disordered" evidence="1">
    <location>
        <begin position="1"/>
        <end position="46"/>
    </location>
</feature>
<feature type="domain" description="HTH IS21-type" evidence="2">
    <location>
        <begin position="49"/>
        <end position="112"/>
    </location>
</feature>
<dbReference type="InterPro" id="IPR017894">
    <property type="entry name" value="HTH_IS21_transposase_type"/>
</dbReference>
<dbReference type="InterPro" id="IPR002560">
    <property type="entry name" value="Transposase_DDE"/>
</dbReference>
<proteinExistence type="predicted"/>
<dbReference type="AlphaFoldDB" id="A0A9X2LKQ5"/>
<dbReference type="Proteomes" id="UP001142374">
    <property type="component" value="Unassembled WGS sequence"/>
</dbReference>
<reference evidence="3" key="1">
    <citation type="submission" date="2022-06" db="EMBL/GenBank/DDBJ databases">
        <title>WGS of actinobacteria.</title>
        <authorList>
            <person name="Thawai C."/>
        </authorList>
    </citation>
    <scope>NUCLEOTIDE SEQUENCE</scope>
    <source>
        <strain evidence="3">AA8</strain>
    </source>
</reference>
<gene>
    <name evidence="3" type="ORF">NQU55_25300</name>
</gene>
<dbReference type="PROSITE" id="PS50531">
    <property type="entry name" value="HTH_IS21"/>
    <property type="match status" value="1"/>
</dbReference>
<name>A0A9X2LKQ5_9ACTN</name>
<evidence type="ECO:0000313" key="3">
    <source>
        <dbReference type="EMBL" id="MCQ8773057.1"/>
    </source>
</evidence>
<comment type="caution">
    <text evidence="3">The sequence shown here is derived from an EMBL/GenBank/DDBJ whole genome shotgun (WGS) entry which is preliminary data.</text>
</comment>
<accession>A0A9X2LKQ5</accession>
<protein>
    <submittedName>
        <fullName evidence="3">Transposase</fullName>
    </submittedName>
</protein>
<dbReference type="EMBL" id="JANIID010000027">
    <property type="protein sequence ID" value="MCQ8773057.1"/>
    <property type="molecule type" value="Genomic_DNA"/>
</dbReference>
<evidence type="ECO:0000256" key="1">
    <source>
        <dbReference type="SAM" id="MobiDB-lite"/>
    </source>
</evidence>
<dbReference type="PANTHER" id="PTHR33498:SF1">
    <property type="entry name" value="TRANSPOSASE FOR INSERTION SEQUENCE ELEMENT IS1557"/>
    <property type="match status" value="1"/>
</dbReference>
<dbReference type="Pfam" id="PF01610">
    <property type="entry name" value="DDE_Tnp_ISL3"/>
    <property type="match status" value="1"/>
</dbReference>
<dbReference type="Gene3D" id="1.10.10.60">
    <property type="entry name" value="Homeodomain-like"/>
    <property type="match status" value="1"/>
</dbReference>
<dbReference type="PANTHER" id="PTHR33498">
    <property type="entry name" value="TRANSPOSASE FOR INSERTION SEQUENCE ELEMENT IS1557"/>
    <property type="match status" value="1"/>
</dbReference>
<sequence length="288" mass="32365">MLHNLTKGLEKTVTRHRSCLKSPQSDVGQPADSAKASGEETPYERKIRERHRDVQELFQRGLTIDAISARLGLDRKTVRRYARAATAESLMRERPSRSSALTPHKPYLARRWAEGCNSAQTLRDEIAARGYQGCRKSVRRFLNTLARHNGPRAVPPPPPAVADVVRWIIGRPENQNDQACQDLKDVCSRCTEIAEACHLARGFATILRRRDGHRLGDWLTQANESQVKEIRTFANGLRKDLAAVTAGLTLPLNSGAVEGNVTRIKLLKRQDYGRAGFDLLRRRILLAH</sequence>
<dbReference type="RefSeq" id="WP_168096997.1">
    <property type="nucleotide sequence ID" value="NZ_JAATER010000928.1"/>
</dbReference>
<organism evidence="3 4">
    <name type="scientific">Streptomyces telluris</name>
    <dbReference type="NCBI Taxonomy" id="2720021"/>
    <lineage>
        <taxon>Bacteria</taxon>
        <taxon>Bacillati</taxon>
        <taxon>Actinomycetota</taxon>
        <taxon>Actinomycetes</taxon>
        <taxon>Kitasatosporales</taxon>
        <taxon>Streptomycetaceae</taxon>
        <taxon>Streptomyces</taxon>
    </lineage>
</organism>
<evidence type="ECO:0000313" key="4">
    <source>
        <dbReference type="Proteomes" id="UP001142374"/>
    </source>
</evidence>